<evidence type="ECO:0000256" key="5">
    <source>
        <dbReference type="ARBA" id="ARBA00023212"/>
    </source>
</evidence>
<evidence type="ECO:0000313" key="8">
    <source>
        <dbReference type="EMBL" id="KAK9098742.1"/>
    </source>
</evidence>
<dbReference type="PANTHER" id="PTHR31358">
    <property type="entry name" value="PROTEIN WVD2-LIKE 4"/>
    <property type="match status" value="1"/>
</dbReference>
<dbReference type="Pfam" id="PF06886">
    <property type="entry name" value="TPX2"/>
    <property type="match status" value="1"/>
</dbReference>
<dbReference type="PANTHER" id="PTHR31358:SF29">
    <property type="entry name" value="PROTEIN WVD2-LIKE 5-RELATED"/>
    <property type="match status" value="1"/>
</dbReference>
<dbReference type="GO" id="GO:0008017">
    <property type="term" value="F:microtubule binding"/>
    <property type="evidence" value="ECO:0007669"/>
    <property type="project" value="InterPro"/>
</dbReference>
<feature type="region of interest" description="Disordered" evidence="6">
    <location>
        <begin position="38"/>
        <end position="244"/>
    </location>
</feature>
<keyword evidence="4" id="KW-0493">Microtubule</keyword>
<feature type="compositionally biased region" description="Basic and acidic residues" evidence="6">
    <location>
        <begin position="395"/>
        <end position="427"/>
    </location>
</feature>
<comment type="subcellular location">
    <subcellularLocation>
        <location evidence="1">Cytoplasm</location>
        <location evidence="1">Cytoskeleton</location>
    </subcellularLocation>
</comment>
<sequence>MDAVATTAHSNGVLDKLPNPEDGGLVLKNVNGDILIDGKIDGTQEEGGAEDFPFGEGAVETSKSAEESDNVTSPEDSQQIEKDMAESFPEGKTQYMGKNDKISSSRDSASASEKKNRFEKSVGKTSAAPSSVNPVSRSKQPFGLSTNRGSSKDSQAMQSSATVDSGQPKKSAATPASRKAQPLGNSGSTPTVMNVSQSDNGKELKKHMKPLKQGSHSVEENTESLNLSPTACTKPRRVGTLPSYSFSFKCDERAEKRREFYSKLEQKIHAKEVEETTLQAKSKETQDAEIKQLRKSLMFKATPMPSFYQEPAPPKVELKKIPPTRAKSPKLGRPKNHSNADSEDNSGNNPRSGRLNLDEKASQNGLSKGSPSQPLKKPLRKSLPRLPSEKSTLLKSKELTSTKQVENHFVEEKISSADEMADTKSNEESEPASVMEKELAQLTLEQEVTSELNVTEQTTEVR</sequence>
<feature type="compositionally biased region" description="Basic residues" evidence="6">
    <location>
        <begin position="327"/>
        <end position="336"/>
    </location>
</feature>
<dbReference type="InterPro" id="IPR027329">
    <property type="entry name" value="TPX2_C"/>
</dbReference>
<gene>
    <name evidence="8" type="ORF">Syun_025787</name>
</gene>
<comment type="caution">
    <text evidence="8">The sequence shown here is derived from an EMBL/GenBank/DDBJ whole genome shotgun (WGS) entry which is preliminary data.</text>
</comment>
<proteinExistence type="inferred from homology"/>
<dbReference type="Proteomes" id="UP001420932">
    <property type="component" value="Unassembled WGS sequence"/>
</dbReference>
<feature type="compositionally biased region" description="Basic and acidic residues" evidence="6">
    <location>
        <begin position="112"/>
        <end position="122"/>
    </location>
</feature>
<accession>A0AAP0HV49</accession>
<dbReference type="AlphaFoldDB" id="A0AAP0HV49"/>
<evidence type="ECO:0000259" key="7">
    <source>
        <dbReference type="Pfam" id="PF06886"/>
    </source>
</evidence>
<feature type="compositionally biased region" description="Polar residues" evidence="6">
    <location>
        <begin position="123"/>
        <end position="165"/>
    </location>
</feature>
<evidence type="ECO:0000256" key="1">
    <source>
        <dbReference type="ARBA" id="ARBA00004245"/>
    </source>
</evidence>
<keyword evidence="9" id="KW-1185">Reference proteome</keyword>
<dbReference type="InterPro" id="IPR044833">
    <property type="entry name" value="WDL5/6"/>
</dbReference>
<dbReference type="GO" id="GO:0005874">
    <property type="term" value="C:microtubule"/>
    <property type="evidence" value="ECO:0007669"/>
    <property type="project" value="UniProtKB-KW"/>
</dbReference>
<name>A0AAP0HV49_9MAGN</name>
<feature type="region of interest" description="Disordered" evidence="6">
    <location>
        <begin position="304"/>
        <end position="435"/>
    </location>
</feature>
<evidence type="ECO:0000313" key="9">
    <source>
        <dbReference type="Proteomes" id="UP001420932"/>
    </source>
</evidence>
<protein>
    <recommendedName>
        <fullName evidence="7">TPX2 C-terminal domain-containing protein</fullName>
    </recommendedName>
</protein>
<evidence type="ECO:0000256" key="3">
    <source>
        <dbReference type="ARBA" id="ARBA00022490"/>
    </source>
</evidence>
<dbReference type="EMBL" id="JBBNAF010000011">
    <property type="protein sequence ID" value="KAK9098742.1"/>
    <property type="molecule type" value="Genomic_DNA"/>
</dbReference>
<feature type="compositionally biased region" description="Polar residues" evidence="6">
    <location>
        <begin position="183"/>
        <end position="199"/>
    </location>
</feature>
<comment type="similarity">
    <text evidence="2">Belongs to the TPX2 family.</text>
</comment>
<organism evidence="8 9">
    <name type="scientific">Stephania yunnanensis</name>
    <dbReference type="NCBI Taxonomy" id="152371"/>
    <lineage>
        <taxon>Eukaryota</taxon>
        <taxon>Viridiplantae</taxon>
        <taxon>Streptophyta</taxon>
        <taxon>Embryophyta</taxon>
        <taxon>Tracheophyta</taxon>
        <taxon>Spermatophyta</taxon>
        <taxon>Magnoliopsida</taxon>
        <taxon>Ranunculales</taxon>
        <taxon>Menispermaceae</taxon>
        <taxon>Menispermoideae</taxon>
        <taxon>Cissampelideae</taxon>
        <taxon>Stephania</taxon>
    </lineage>
</organism>
<keyword evidence="5" id="KW-0206">Cytoskeleton</keyword>
<evidence type="ECO:0000256" key="6">
    <source>
        <dbReference type="SAM" id="MobiDB-lite"/>
    </source>
</evidence>
<reference evidence="8 9" key="1">
    <citation type="submission" date="2024-01" db="EMBL/GenBank/DDBJ databases">
        <title>Genome assemblies of Stephania.</title>
        <authorList>
            <person name="Yang L."/>
        </authorList>
    </citation>
    <scope>NUCLEOTIDE SEQUENCE [LARGE SCALE GENOMIC DNA]</scope>
    <source>
        <strain evidence="8">YNDBR</strain>
        <tissue evidence="8">Leaf</tissue>
    </source>
</reference>
<evidence type="ECO:0000256" key="4">
    <source>
        <dbReference type="ARBA" id="ARBA00022701"/>
    </source>
</evidence>
<feature type="domain" description="TPX2 C-terminal" evidence="7">
    <location>
        <begin position="246"/>
        <end position="321"/>
    </location>
</feature>
<feature type="region of interest" description="Disordered" evidence="6">
    <location>
        <begin position="1"/>
        <end position="23"/>
    </location>
</feature>
<evidence type="ECO:0000256" key="2">
    <source>
        <dbReference type="ARBA" id="ARBA00005885"/>
    </source>
</evidence>
<keyword evidence="3" id="KW-0963">Cytoplasm</keyword>